<proteinExistence type="predicted"/>
<keyword evidence="2" id="KW-0472">Membrane</keyword>
<dbReference type="EMBL" id="JANPWB010000001">
    <property type="protein sequence ID" value="KAJ1214979.1"/>
    <property type="molecule type" value="Genomic_DNA"/>
</dbReference>
<keyword evidence="2" id="KW-1133">Transmembrane helix</keyword>
<protein>
    <submittedName>
        <fullName evidence="3">Uncharacterized protein</fullName>
    </submittedName>
</protein>
<evidence type="ECO:0000313" key="4">
    <source>
        <dbReference type="Proteomes" id="UP001066276"/>
    </source>
</evidence>
<dbReference type="AlphaFoldDB" id="A0AAV7WP01"/>
<comment type="caution">
    <text evidence="3">The sequence shown here is derived from an EMBL/GenBank/DDBJ whole genome shotgun (WGS) entry which is preliminary data.</text>
</comment>
<name>A0AAV7WP01_PLEWA</name>
<evidence type="ECO:0000256" key="1">
    <source>
        <dbReference type="SAM" id="MobiDB-lite"/>
    </source>
</evidence>
<keyword evidence="4" id="KW-1185">Reference proteome</keyword>
<feature type="region of interest" description="Disordered" evidence="1">
    <location>
        <begin position="76"/>
        <end position="101"/>
    </location>
</feature>
<sequence>MKLSPHWPTPEGSLRARSSSTGGPRNRRAPGFASKRRGWPVTGRYFLRLICLLFITPVGVPFSHLRFWARPASSPGAAASVECQGRRSPVSAGRLDSTEGPRRCRDCVPAAPLIRADRRVRPR</sequence>
<gene>
    <name evidence="3" type="ORF">NDU88_002589</name>
</gene>
<dbReference type="Proteomes" id="UP001066276">
    <property type="component" value="Chromosome 1_1"/>
</dbReference>
<organism evidence="3 4">
    <name type="scientific">Pleurodeles waltl</name>
    <name type="common">Iberian ribbed newt</name>
    <dbReference type="NCBI Taxonomy" id="8319"/>
    <lineage>
        <taxon>Eukaryota</taxon>
        <taxon>Metazoa</taxon>
        <taxon>Chordata</taxon>
        <taxon>Craniata</taxon>
        <taxon>Vertebrata</taxon>
        <taxon>Euteleostomi</taxon>
        <taxon>Amphibia</taxon>
        <taxon>Batrachia</taxon>
        <taxon>Caudata</taxon>
        <taxon>Salamandroidea</taxon>
        <taxon>Salamandridae</taxon>
        <taxon>Pleurodelinae</taxon>
        <taxon>Pleurodeles</taxon>
    </lineage>
</organism>
<evidence type="ECO:0000256" key="2">
    <source>
        <dbReference type="SAM" id="Phobius"/>
    </source>
</evidence>
<evidence type="ECO:0000313" key="3">
    <source>
        <dbReference type="EMBL" id="KAJ1214979.1"/>
    </source>
</evidence>
<accession>A0AAV7WP01</accession>
<keyword evidence="2" id="KW-0812">Transmembrane</keyword>
<feature type="region of interest" description="Disordered" evidence="1">
    <location>
        <begin position="1"/>
        <end position="37"/>
    </location>
</feature>
<feature type="transmembrane region" description="Helical" evidence="2">
    <location>
        <begin position="45"/>
        <end position="65"/>
    </location>
</feature>
<reference evidence="3" key="1">
    <citation type="journal article" date="2022" name="bioRxiv">
        <title>Sequencing and chromosome-scale assembly of the giantPleurodeles waltlgenome.</title>
        <authorList>
            <person name="Brown T."/>
            <person name="Elewa A."/>
            <person name="Iarovenko S."/>
            <person name="Subramanian E."/>
            <person name="Araus A.J."/>
            <person name="Petzold A."/>
            <person name="Susuki M."/>
            <person name="Suzuki K.-i.T."/>
            <person name="Hayashi T."/>
            <person name="Toyoda A."/>
            <person name="Oliveira C."/>
            <person name="Osipova E."/>
            <person name="Leigh N.D."/>
            <person name="Simon A."/>
            <person name="Yun M.H."/>
        </authorList>
    </citation>
    <scope>NUCLEOTIDE SEQUENCE</scope>
    <source>
        <strain evidence="3">20211129_DDA</strain>
        <tissue evidence="3">Liver</tissue>
    </source>
</reference>